<accession>A0A7Y0L8H4</accession>
<dbReference type="RefSeq" id="WP_169102967.1">
    <property type="nucleotide sequence ID" value="NZ_JABBVZ010000145.1"/>
</dbReference>
<evidence type="ECO:0000313" key="4">
    <source>
        <dbReference type="EMBL" id="NMP24761.1"/>
    </source>
</evidence>
<dbReference type="GO" id="GO:0008206">
    <property type="term" value="P:bile acid metabolic process"/>
    <property type="evidence" value="ECO:0007669"/>
    <property type="project" value="UniProtKB-ARBA"/>
</dbReference>
<evidence type="ECO:0000313" key="5">
    <source>
        <dbReference type="Proteomes" id="UP000533476"/>
    </source>
</evidence>
<name>A0A7Y0L8H4_9FIRM</name>
<reference evidence="4 5" key="1">
    <citation type="submission" date="2020-04" db="EMBL/GenBank/DDBJ databases">
        <authorList>
            <person name="Zhang R."/>
            <person name="Schippers A."/>
        </authorList>
    </citation>
    <scope>NUCLEOTIDE SEQUENCE [LARGE SCALE GENOMIC DNA]</scope>
    <source>
        <strain evidence="4 5">DSM 109850</strain>
    </source>
</reference>
<comment type="similarity">
    <text evidence="1 3">Belongs to the short-chain dehydrogenases/reductases (SDR) family.</text>
</comment>
<evidence type="ECO:0000256" key="3">
    <source>
        <dbReference type="RuleBase" id="RU000363"/>
    </source>
</evidence>
<dbReference type="PROSITE" id="PS00061">
    <property type="entry name" value="ADH_SHORT"/>
    <property type="match status" value="1"/>
</dbReference>
<dbReference type="Proteomes" id="UP000533476">
    <property type="component" value="Unassembled WGS sequence"/>
</dbReference>
<evidence type="ECO:0000256" key="1">
    <source>
        <dbReference type="ARBA" id="ARBA00006484"/>
    </source>
</evidence>
<dbReference type="Pfam" id="PF00106">
    <property type="entry name" value="adh_short"/>
    <property type="match status" value="1"/>
</dbReference>
<gene>
    <name evidence="4" type="ORF">HIJ39_20850</name>
</gene>
<evidence type="ECO:0000256" key="2">
    <source>
        <dbReference type="ARBA" id="ARBA00023002"/>
    </source>
</evidence>
<dbReference type="GO" id="GO:0016491">
    <property type="term" value="F:oxidoreductase activity"/>
    <property type="evidence" value="ECO:0007669"/>
    <property type="project" value="UniProtKB-KW"/>
</dbReference>
<dbReference type="PANTHER" id="PTHR43669">
    <property type="entry name" value="5-KETO-D-GLUCONATE 5-REDUCTASE"/>
    <property type="match status" value="1"/>
</dbReference>
<dbReference type="InterPro" id="IPR020904">
    <property type="entry name" value="Sc_DH/Rdtase_CS"/>
</dbReference>
<keyword evidence="5" id="KW-1185">Reference proteome</keyword>
<dbReference type="PRINTS" id="PR00081">
    <property type="entry name" value="GDHRDH"/>
</dbReference>
<comment type="caution">
    <text evidence="4">The sequence shown here is derived from an EMBL/GenBank/DDBJ whole genome shotgun (WGS) entry which is preliminary data.</text>
</comment>
<keyword evidence="2" id="KW-0560">Oxidoreductase</keyword>
<dbReference type="PRINTS" id="PR00080">
    <property type="entry name" value="SDRFAMILY"/>
</dbReference>
<proteinExistence type="inferred from homology"/>
<dbReference type="EMBL" id="JABBVZ010000145">
    <property type="protein sequence ID" value="NMP24761.1"/>
    <property type="molecule type" value="Genomic_DNA"/>
</dbReference>
<sequence>MSQLLNNQVAVVTGAGRGIGRAIAQGYAKAGATVVCVARTEPEIAETAAAIEAAGGRSTAIVCDVTDVHAVNALFSQVEKTYGGLDILVLNAGMDAEYRSIEAGDPAVWTRIVDVNLFGAYYCARAAIPLLKKRDSGLILTMGSGLGHHGRIHQSAYACSKAGLWMLTRILADELADDHISVNEIIPGPVDTSMAGSDSDPNSVFSIAGEWFKRPDDVVPLALFLATHPKPGPTGQSFSLMRRTL</sequence>
<protein>
    <submittedName>
        <fullName evidence="4">SDR family oxidoreductase</fullName>
    </submittedName>
</protein>
<dbReference type="AlphaFoldDB" id="A0A7Y0L8H4"/>
<dbReference type="SUPFAM" id="SSF51735">
    <property type="entry name" value="NAD(P)-binding Rossmann-fold domains"/>
    <property type="match status" value="1"/>
</dbReference>
<dbReference type="InterPro" id="IPR036291">
    <property type="entry name" value="NAD(P)-bd_dom_sf"/>
</dbReference>
<organism evidence="4 5">
    <name type="scientific">Sulfobacillus harzensis</name>
    <dbReference type="NCBI Taxonomy" id="2729629"/>
    <lineage>
        <taxon>Bacteria</taxon>
        <taxon>Bacillati</taxon>
        <taxon>Bacillota</taxon>
        <taxon>Clostridia</taxon>
        <taxon>Eubacteriales</taxon>
        <taxon>Clostridiales Family XVII. Incertae Sedis</taxon>
        <taxon>Sulfobacillus</taxon>
    </lineage>
</organism>
<dbReference type="PANTHER" id="PTHR43669:SF3">
    <property type="entry name" value="ALCOHOL DEHYDROGENASE, PUTATIVE (AFU_ORTHOLOGUE AFUA_3G03445)-RELATED"/>
    <property type="match status" value="1"/>
</dbReference>
<dbReference type="Gene3D" id="3.40.50.720">
    <property type="entry name" value="NAD(P)-binding Rossmann-like Domain"/>
    <property type="match status" value="1"/>
</dbReference>
<dbReference type="CDD" id="cd05233">
    <property type="entry name" value="SDR_c"/>
    <property type="match status" value="1"/>
</dbReference>
<dbReference type="FunFam" id="3.40.50.720:FF:000084">
    <property type="entry name" value="Short-chain dehydrogenase reductase"/>
    <property type="match status" value="1"/>
</dbReference>
<dbReference type="InterPro" id="IPR002347">
    <property type="entry name" value="SDR_fam"/>
</dbReference>